<keyword evidence="1" id="KW-0805">Transcription regulation</keyword>
<dbReference type="GO" id="GO:0003700">
    <property type="term" value="F:DNA-binding transcription factor activity"/>
    <property type="evidence" value="ECO:0007669"/>
    <property type="project" value="InterPro"/>
</dbReference>
<protein>
    <submittedName>
        <fullName evidence="6">AraC family transcriptional regulator</fullName>
    </submittedName>
    <submittedName>
        <fullName evidence="5">Transcriptional activator FeaR</fullName>
    </submittedName>
</protein>
<evidence type="ECO:0000313" key="7">
    <source>
        <dbReference type="Proteomes" id="UP000193146"/>
    </source>
</evidence>
<gene>
    <name evidence="5" type="primary">feaR</name>
    <name evidence="6" type="ORF">B7G54_37100</name>
    <name evidence="5" type="ORF">LMG29660_02977</name>
</gene>
<dbReference type="Proteomes" id="UP000494135">
    <property type="component" value="Unassembled WGS sequence"/>
</dbReference>
<evidence type="ECO:0000256" key="2">
    <source>
        <dbReference type="ARBA" id="ARBA00023125"/>
    </source>
</evidence>
<accession>A0A1X1P577</accession>
<evidence type="ECO:0000259" key="4">
    <source>
        <dbReference type="PROSITE" id="PS01124"/>
    </source>
</evidence>
<keyword evidence="3" id="KW-0804">Transcription</keyword>
<evidence type="ECO:0000256" key="3">
    <source>
        <dbReference type="ARBA" id="ARBA00023163"/>
    </source>
</evidence>
<dbReference type="OrthoDB" id="8590374at2"/>
<organism evidence="6 7">
    <name type="scientific">Burkholderia puraquae</name>
    <dbReference type="NCBI Taxonomy" id="1904757"/>
    <lineage>
        <taxon>Bacteria</taxon>
        <taxon>Pseudomonadati</taxon>
        <taxon>Pseudomonadota</taxon>
        <taxon>Betaproteobacteria</taxon>
        <taxon>Burkholderiales</taxon>
        <taxon>Burkholderiaceae</taxon>
        <taxon>Burkholderia</taxon>
        <taxon>Burkholderia cepacia complex</taxon>
    </lineage>
</organism>
<dbReference type="PROSITE" id="PS01124">
    <property type="entry name" value="HTH_ARAC_FAMILY_2"/>
    <property type="match status" value="1"/>
</dbReference>
<dbReference type="PANTHER" id="PTHR46796:SF6">
    <property type="entry name" value="ARAC SUBFAMILY"/>
    <property type="match status" value="1"/>
</dbReference>
<dbReference type="Gene3D" id="1.10.10.60">
    <property type="entry name" value="Homeodomain-like"/>
    <property type="match status" value="1"/>
</dbReference>
<dbReference type="RefSeq" id="WP_085043619.1">
    <property type="nucleotide sequence ID" value="NZ_CADIKG010000005.1"/>
</dbReference>
<keyword evidence="7" id="KW-1185">Reference proteome</keyword>
<reference evidence="5 8" key="2">
    <citation type="submission" date="2020-04" db="EMBL/GenBank/DDBJ databases">
        <authorList>
            <person name="De Canck E."/>
        </authorList>
    </citation>
    <scope>NUCLEOTIDE SEQUENCE [LARGE SCALE GENOMIC DNA]</scope>
    <source>
        <strain evidence="5 8">LMG 29660</strain>
    </source>
</reference>
<sequence length="350" mass="39113">MDQAAFVPVFKFRTIDYPEQDRFHVWVKDMLCDYRLDDDGGHGAFDAEASGAALGPLILSGRHWRSRAPAYRVNRTTRRIRLDGQDSIRFTLLLGGRLASHTGGPELVKGAGDLFVYDVAQVNDCRVEAGDVISLVVPRYLLPSHAAQAHGQTLTSGVGRLLGDHMLSLFRNLPNLRTHEIPSVVQSTMLLLAAAVSPTAQALHDARSPIDGALAERVRRYIDVHLLEPDLDPERICRDIGVSRARLYQLFKEDGGVMRQITRRRLRHAYHVLGDPQRRHQRIAEIAWAHGFPDEKYFHRLFRAEFGHTPKETLECAAAPVLLPCGAAEDRWADGGRLAGWTLPFGVLTN</sequence>
<dbReference type="Proteomes" id="UP000193146">
    <property type="component" value="Unassembled WGS sequence"/>
</dbReference>
<dbReference type="SMART" id="SM00342">
    <property type="entry name" value="HTH_ARAC"/>
    <property type="match status" value="1"/>
</dbReference>
<dbReference type="AlphaFoldDB" id="A0A1X1P577"/>
<dbReference type="Pfam" id="PF12833">
    <property type="entry name" value="HTH_18"/>
    <property type="match status" value="1"/>
</dbReference>
<dbReference type="InterPro" id="IPR009057">
    <property type="entry name" value="Homeodomain-like_sf"/>
</dbReference>
<dbReference type="InterPro" id="IPR050204">
    <property type="entry name" value="AraC_XylS_family_regulators"/>
</dbReference>
<evidence type="ECO:0000256" key="1">
    <source>
        <dbReference type="ARBA" id="ARBA00023015"/>
    </source>
</evidence>
<dbReference type="EMBL" id="NBYX01000043">
    <property type="protein sequence ID" value="ORT79332.1"/>
    <property type="molecule type" value="Genomic_DNA"/>
</dbReference>
<proteinExistence type="predicted"/>
<name>A0A1X1P577_9BURK</name>
<reference evidence="6 7" key="1">
    <citation type="submission" date="2017-04" db="EMBL/GenBank/DDBJ databases">
        <title>Burkholderia puraquae sp. nov., a novel Burkholderia cepacia complex species from hospital setting samples.</title>
        <authorList>
            <person name="Martina P."/>
            <person name="Leguizamon M."/>
            <person name="Prieto C."/>
            <person name="Sousa S."/>
            <person name="Montanaro P."/>
            <person name="Draghi W."/>
            <person name="Staembler M."/>
            <person name="Bettiol M."/>
            <person name="Figoli C."/>
            <person name="Palau J."/>
            <person name="Alvarez F."/>
            <person name="Benetti S."/>
            <person name="Anchat E."/>
            <person name="Vescina C."/>
            <person name="Ferreras J."/>
            <person name="Lasch P."/>
            <person name="Lagares A."/>
            <person name="Zorreguieta A."/>
            <person name="Yantorno O."/>
            <person name="Bosch A."/>
        </authorList>
    </citation>
    <scope>NUCLEOTIDE SEQUENCE [LARGE SCALE GENOMIC DNA]</scope>
    <source>
        <strain evidence="6 7">CAMPA 1040</strain>
    </source>
</reference>
<feature type="domain" description="HTH araC/xylS-type" evidence="4">
    <location>
        <begin position="216"/>
        <end position="316"/>
    </location>
</feature>
<dbReference type="InterPro" id="IPR018060">
    <property type="entry name" value="HTH_AraC"/>
</dbReference>
<evidence type="ECO:0000313" key="5">
    <source>
        <dbReference type="EMBL" id="CAB3756737.1"/>
    </source>
</evidence>
<dbReference type="GO" id="GO:0043565">
    <property type="term" value="F:sequence-specific DNA binding"/>
    <property type="evidence" value="ECO:0007669"/>
    <property type="project" value="InterPro"/>
</dbReference>
<dbReference type="PANTHER" id="PTHR46796">
    <property type="entry name" value="HTH-TYPE TRANSCRIPTIONAL ACTIVATOR RHAS-RELATED"/>
    <property type="match status" value="1"/>
</dbReference>
<evidence type="ECO:0000313" key="6">
    <source>
        <dbReference type="EMBL" id="ORT79332.1"/>
    </source>
</evidence>
<dbReference type="SUPFAM" id="SSF46689">
    <property type="entry name" value="Homeodomain-like"/>
    <property type="match status" value="1"/>
</dbReference>
<keyword evidence="2" id="KW-0238">DNA-binding</keyword>
<evidence type="ECO:0000313" key="8">
    <source>
        <dbReference type="Proteomes" id="UP000494135"/>
    </source>
</evidence>
<dbReference type="EMBL" id="CADIKG010000005">
    <property type="protein sequence ID" value="CAB3756737.1"/>
    <property type="molecule type" value="Genomic_DNA"/>
</dbReference>